<sequence>MTSENQPRVILFDVGGVCVSNHSFMCYGCAAPELLKYQLRIAKWKFMRGF</sequence>
<dbReference type="EMBL" id="FQ790322">
    <property type="protein sequence ID" value="CCD50014.1"/>
    <property type="molecule type" value="Genomic_DNA"/>
</dbReference>
<dbReference type="HOGENOM" id="CLU_3124830_0_0_1"/>
<dbReference type="Proteomes" id="UP000008177">
    <property type="component" value="Unplaced contigs"/>
</dbReference>
<accession>G2YE16</accession>
<organism evidence="1 2">
    <name type="scientific">Botryotinia fuckeliana (strain T4)</name>
    <name type="common">Noble rot fungus</name>
    <name type="synonym">Botrytis cinerea</name>
    <dbReference type="NCBI Taxonomy" id="999810"/>
    <lineage>
        <taxon>Eukaryota</taxon>
        <taxon>Fungi</taxon>
        <taxon>Dikarya</taxon>
        <taxon>Ascomycota</taxon>
        <taxon>Pezizomycotina</taxon>
        <taxon>Leotiomycetes</taxon>
        <taxon>Helotiales</taxon>
        <taxon>Sclerotiniaceae</taxon>
        <taxon>Botrytis</taxon>
    </lineage>
</organism>
<reference evidence="2" key="1">
    <citation type="journal article" date="2011" name="PLoS Genet.">
        <title>Genomic analysis of the necrotrophic fungal pathogens Sclerotinia sclerotiorum and Botrytis cinerea.</title>
        <authorList>
            <person name="Amselem J."/>
            <person name="Cuomo C.A."/>
            <person name="van Kan J.A."/>
            <person name="Viaud M."/>
            <person name="Benito E.P."/>
            <person name="Couloux A."/>
            <person name="Coutinho P.M."/>
            <person name="de Vries R.P."/>
            <person name="Dyer P.S."/>
            <person name="Fillinger S."/>
            <person name="Fournier E."/>
            <person name="Gout L."/>
            <person name="Hahn M."/>
            <person name="Kohn L."/>
            <person name="Lapalu N."/>
            <person name="Plummer K.M."/>
            <person name="Pradier J.M."/>
            <person name="Quevillon E."/>
            <person name="Sharon A."/>
            <person name="Simon A."/>
            <person name="ten Have A."/>
            <person name="Tudzynski B."/>
            <person name="Tudzynski P."/>
            <person name="Wincker P."/>
            <person name="Andrew M."/>
            <person name="Anthouard V."/>
            <person name="Beever R.E."/>
            <person name="Beffa R."/>
            <person name="Benoit I."/>
            <person name="Bouzid O."/>
            <person name="Brault B."/>
            <person name="Chen Z."/>
            <person name="Choquer M."/>
            <person name="Collemare J."/>
            <person name="Cotton P."/>
            <person name="Danchin E.G."/>
            <person name="Da Silva C."/>
            <person name="Gautier A."/>
            <person name="Giraud C."/>
            <person name="Giraud T."/>
            <person name="Gonzalez C."/>
            <person name="Grossetete S."/>
            <person name="Guldener U."/>
            <person name="Henrissat B."/>
            <person name="Howlett B.J."/>
            <person name="Kodira C."/>
            <person name="Kretschmer M."/>
            <person name="Lappartient A."/>
            <person name="Leroch M."/>
            <person name="Levis C."/>
            <person name="Mauceli E."/>
            <person name="Neuveglise C."/>
            <person name="Oeser B."/>
            <person name="Pearson M."/>
            <person name="Poulain J."/>
            <person name="Poussereau N."/>
            <person name="Quesneville H."/>
            <person name="Rascle C."/>
            <person name="Schumacher J."/>
            <person name="Segurens B."/>
            <person name="Sexton A."/>
            <person name="Silva E."/>
            <person name="Sirven C."/>
            <person name="Soanes D.M."/>
            <person name="Talbot N.J."/>
            <person name="Templeton M."/>
            <person name="Yandava C."/>
            <person name="Yarden O."/>
            <person name="Zeng Q."/>
            <person name="Rollins J.A."/>
            <person name="Lebrun M.H."/>
            <person name="Dickman M."/>
        </authorList>
    </citation>
    <scope>NUCLEOTIDE SEQUENCE [LARGE SCALE GENOMIC DNA]</scope>
    <source>
        <strain evidence="2">T4</strain>
    </source>
</reference>
<evidence type="ECO:0000313" key="1">
    <source>
        <dbReference type="EMBL" id="CCD50014.1"/>
    </source>
</evidence>
<proteinExistence type="predicted"/>
<protein>
    <submittedName>
        <fullName evidence="1">Uncharacterized protein</fullName>
    </submittedName>
</protein>
<name>G2YE16_BOTF4</name>
<dbReference type="InParanoid" id="G2YE16"/>
<dbReference type="AlphaFoldDB" id="G2YE16"/>
<gene>
    <name evidence="1" type="ORF">BofuT4_P092860.1</name>
</gene>
<evidence type="ECO:0000313" key="2">
    <source>
        <dbReference type="Proteomes" id="UP000008177"/>
    </source>
</evidence>